<accession>A0A512J391</accession>
<dbReference type="OrthoDB" id="7992395at2"/>
<name>A0A512J391_9HYPH</name>
<dbReference type="EMBL" id="BJZU01000044">
    <property type="protein sequence ID" value="GEP04424.1"/>
    <property type="molecule type" value="Genomic_DNA"/>
</dbReference>
<reference evidence="2" key="1">
    <citation type="journal article" date="2014" name="Int. J. Syst. Evol. Microbiol.">
        <title>Complete genome of a new Firmicutes species belonging to the dominant human colonic microbiota ('Ruminococcus bicirculans') reveals two chromosomes and a selective capacity to utilize plant glucans.</title>
        <authorList>
            <consortium name="NISC Comparative Sequencing Program"/>
            <person name="Wegmann U."/>
            <person name="Louis P."/>
            <person name="Goesmann A."/>
            <person name="Henrissat B."/>
            <person name="Duncan S.H."/>
            <person name="Flint H.J."/>
        </authorList>
    </citation>
    <scope>NUCLEOTIDE SEQUENCE</scope>
    <source>
        <strain evidence="2">NBRC 107715</strain>
    </source>
</reference>
<organism evidence="1 3">
    <name type="scientific">Methylobacterium oxalidis</name>
    <dbReference type="NCBI Taxonomy" id="944322"/>
    <lineage>
        <taxon>Bacteria</taxon>
        <taxon>Pseudomonadati</taxon>
        <taxon>Pseudomonadota</taxon>
        <taxon>Alphaproteobacteria</taxon>
        <taxon>Hyphomicrobiales</taxon>
        <taxon>Methylobacteriaceae</taxon>
        <taxon>Methylobacterium</taxon>
    </lineage>
</organism>
<dbReference type="AlphaFoldDB" id="A0A512J391"/>
<reference evidence="4" key="2">
    <citation type="journal article" date="2019" name="Int. J. Syst. Evol. Microbiol.">
        <title>The Global Catalogue of Microorganisms (GCM) 10K type strain sequencing project: providing services to taxonomists for standard genome sequencing and annotation.</title>
        <authorList>
            <consortium name="The Broad Institute Genomics Platform"/>
            <consortium name="The Broad Institute Genome Sequencing Center for Infectious Disease"/>
            <person name="Wu L."/>
            <person name="Ma J."/>
        </authorList>
    </citation>
    <scope>NUCLEOTIDE SEQUENCE [LARGE SCALE GENOMIC DNA]</scope>
    <source>
        <strain evidence="4">NBRC 107715</strain>
    </source>
</reference>
<comment type="caution">
    <text evidence="1">The sequence shown here is derived from an EMBL/GenBank/DDBJ whole genome shotgun (WGS) entry which is preliminary data.</text>
</comment>
<dbReference type="RefSeq" id="WP_147026054.1">
    <property type="nucleotide sequence ID" value="NZ_BJZU01000044.1"/>
</dbReference>
<dbReference type="Proteomes" id="UP001156856">
    <property type="component" value="Unassembled WGS sequence"/>
</dbReference>
<protein>
    <submittedName>
        <fullName evidence="1">Uncharacterized protein</fullName>
    </submittedName>
</protein>
<proteinExistence type="predicted"/>
<evidence type="ECO:0000313" key="1">
    <source>
        <dbReference type="EMBL" id="GEP04424.1"/>
    </source>
</evidence>
<dbReference type="Proteomes" id="UP000321960">
    <property type="component" value="Unassembled WGS sequence"/>
</dbReference>
<reference evidence="2" key="4">
    <citation type="submission" date="2023-01" db="EMBL/GenBank/DDBJ databases">
        <title>Draft genome sequence of Methylobacterium oxalidis strain NBRC 107715.</title>
        <authorList>
            <person name="Sun Q."/>
            <person name="Mori K."/>
        </authorList>
    </citation>
    <scope>NUCLEOTIDE SEQUENCE</scope>
    <source>
        <strain evidence="2">NBRC 107715</strain>
    </source>
</reference>
<evidence type="ECO:0000313" key="2">
    <source>
        <dbReference type="EMBL" id="GLS62796.1"/>
    </source>
</evidence>
<dbReference type="EMBL" id="BSPK01000017">
    <property type="protein sequence ID" value="GLS62796.1"/>
    <property type="molecule type" value="Genomic_DNA"/>
</dbReference>
<evidence type="ECO:0000313" key="3">
    <source>
        <dbReference type="Proteomes" id="UP000321960"/>
    </source>
</evidence>
<sequence>MVQRALRFRLPTAARDRFDARSFPLSIHRVASLVEEAGFSGTAYRGQAPAFEAALPNDRSAVHHLLRACIEELHEYPLRLDLAGFAALAGAPVANRRYLAHLGSSLVNAHIAGAPGSLHDPAFWSGVLPALRRIGEPYLLVGDSHSRLYRAVGTGRLRSILPIHALCTAGSAVGLDNPQSRSGYGAHLGRIAAALAEAQPGPALPVFFQFGQVDVEFVATFRRIARAERVFDRAAFAAFADEVATRYTTFLAETFAKFEHRYVLPIFPPSLSDGTWAQGYVNAHVVQLESAEAEEEMTRRVRELEIPTLRERTELHRAFNAGLARRCRERGLRYVEVFDAFLSAEGTVAPRFIANSGGRDHHMDEPPVRPLARAALEMALRPSRLRVRGSTTSVRRPAAAL</sequence>
<gene>
    <name evidence="2" type="ORF">GCM10007888_11770</name>
    <name evidence="1" type="ORF">MOX02_24620</name>
</gene>
<keyword evidence="4" id="KW-1185">Reference proteome</keyword>
<evidence type="ECO:0000313" key="4">
    <source>
        <dbReference type="Proteomes" id="UP001156856"/>
    </source>
</evidence>
<reference evidence="1 3" key="3">
    <citation type="submission" date="2019-07" db="EMBL/GenBank/DDBJ databases">
        <title>Whole genome shotgun sequence of Methylobacterium oxalidis NBRC 107715.</title>
        <authorList>
            <person name="Hosoyama A."/>
            <person name="Uohara A."/>
            <person name="Ohji S."/>
            <person name="Ichikawa N."/>
        </authorList>
    </citation>
    <scope>NUCLEOTIDE SEQUENCE [LARGE SCALE GENOMIC DNA]</scope>
    <source>
        <strain evidence="1 3">NBRC 107715</strain>
    </source>
</reference>